<evidence type="ECO:0000313" key="2">
    <source>
        <dbReference type="EMBL" id="UPM43612.1"/>
    </source>
</evidence>
<dbReference type="Proteomes" id="UP000831768">
    <property type="component" value="Chromosome"/>
</dbReference>
<dbReference type="KEGG" id="haad:MW046_03980"/>
<keyword evidence="1" id="KW-0472">Membrane</keyword>
<keyword evidence="1" id="KW-0812">Transmembrane</keyword>
<protein>
    <recommendedName>
        <fullName evidence="4">DUF5518 domain-containing protein</fullName>
    </recommendedName>
</protein>
<feature type="transmembrane region" description="Helical" evidence="1">
    <location>
        <begin position="74"/>
        <end position="96"/>
    </location>
</feature>
<evidence type="ECO:0000313" key="3">
    <source>
        <dbReference type="Proteomes" id="UP000831768"/>
    </source>
</evidence>
<dbReference type="GeneID" id="71927177"/>
<name>A0A8U0A3D7_9EURY</name>
<dbReference type="AlphaFoldDB" id="A0A8U0A3D7"/>
<feature type="transmembrane region" description="Helical" evidence="1">
    <location>
        <begin position="123"/>
        <end position="147"/>
    </location>
</feature>
<accession>A0A8U0A3D7</accession>
<dbReference type="RefSeq" id="WP_247994275.1">
    <property type="nucleotide sequence ID" value="NZ_CP096019.1"/>
</dbReference>
<evidence type="ECO:0008006" key="4">
    <source>
        <dbReference type="Google" id="ProtNLM"/>
    </source>
</evidence>
<evidence type="ECO:0000256" key="1">
    <source>
        <dbReference type="SAM" id="Phobius"/>
    </source>
</evidence>
<proteinExistence type="predicted"/>
<feature type="transmembrane region" description="Helical" evidence="1">
    <location>
        <begin position="44"/>
        <end position="62"/>
    </location>
</feature>
<organism evidence="2 3">
    <name type="scientific">Halocatena salina</name>
    <dbReference type="NCBI Taxonomy" id="2934340"/>
    <lineage>
        <taxon>Archaea</taxon>
        <taxon>Methanobacteriati</taxon>
        <taxon>Methanobacteriota</taxon>
        <taxon>Stenosarchaea group</taxon>
        <taxon>Halobacteria</taxon>
        <taxon>Halobacteriales</taxon>
        <taxon>Natronomonadaceae</taxon>
        <taxon>Halocatena</taxon>
    </lineage>
</organism>
<dbReference type="EMBL" id="CP096019">
    <property type="protein sequence ID" value="UPM43612.1"/>
    <property type="molecule type" value="Genomic_DNA"/>
</dbReference>
<gene>
    <name evidence="2" type="ORF">MW046_03980</name>
</gene>
<keyword evidence="3" id="KW-1185">Reference proteome</keyword>
<sequence length="157" mass="15889">MSGNNTTASGTRFAAIDLSIDKQAVVVGAVLGILINMSAMLVPVLNYVGGGVVAGFVAAYMVGGPRGWLHGIFAGIFAGIAGGAVVMLTGVLMGLYTEPPTLLQELFGIVSPVFNGAGPLAPLYIGLGIAAFILVDSIIGSVVGGLLRTLINVAFRR</sequence>
<reference evidence="2" key="1">
    <citation type="submission" date="2022-04" db="EMBL/GenBank/DDBJ databases">
        <title>Halocatena sp. nov., isolated from a salt lake.</title>
        <authorList>
            <person name="Cui H.-L."/>
        </authorList>
    </citation>
    <scope>NUCLEOTIDE SEQUENCE</scope>
    <source>
        <strain evidence="2">AD-1</strain>
    </source>
</reference>
<keyword evidence="1" id="KW-1133">Transmembrane helix</keyword>